<dbReference type="PANTHER" id="PTHR31468:SF4">
    <property type="entry name" value="1,3-BETA-GLUCANOSYLTRANSFERASE GAS3-RELATED"/>
    <property type="match status" value="1"/>
</dbReference>
<evidence type="ECO:0000256" key="2">
    <source>
        <dbReference type="ARBA" id="ARBA00007528"/>
    </source>
</evidence>
<dbReference type="Pfam" id="PF03198">
    <property type="entry name" value="Glyco_hydro_72"/>
    <property type="match status" value="1"/>
</dbReference>
<comment type="similarity">
    <text evidence="2 10">Belongs to the glycosyl hydrolase 72 family.</text>
</comment>
<dbReference type="FunFam" id="3.20.20.80:FF:000032">
    <property type="entry name" value="1,3-beta-glucanosyltransferase"/>
    <property type="match status" value="1"/>
</dbReference>
<feature type="compositionally biased region" description="Polar residues" evidence="11">
    <location>
        <begin position="391"/>
        <end position="406"/>
    </location>
</feature>
<keyword evidence="8 10" id="KW-0449">Lipoprotein</keyword>
<keyword evidence="3 10" id="KW-0336">GPI-anchor</keyword>
<evidence type="ECO:0000256" key="3">
    <source>
        <dbReference type="ARBA" id="ARBA00022622"/>
    </source>
</evidence>
<feature type="chain" id="PRO_5005112480" description="1,3-beta-glucanosyltransferase" evidence="10">
    <location>
        <begin position="22"/>
        <end position="486"/>
    </location>
</feature>
<protein>
    <recommendedName>
        <fullName evidence="10">1,3-beta-glucanosyltransferase</fullName>
        <ecNumber evidence="10">2.4.1.-</ecNumber>
    </recommendedName>
</protein>
<gene>
    <name evidence="12" type="ORF">PV04_08930</name>
</gene>
<dbReference type="Gene3D" id="3.20.20.80">
    <property type="entry name" value="Glycosidases"/>
    <property type="match status" value="1"/>
</dbReference>
<comment type="function">
    <text evidence="9">Splits internally a 1,3-beta-glucan molecule and transfers the newly generated reducing end (the donor) to the non-reducing end of another 1,3-beta-glucan molecule (the acceptor) forming a 1,3-beta linkage, resulting in the elongation of 1,3-beta-glucan chains in the cell wall. Involved in cell wall morphogenesis.</text>
</comment>
<dbReference type="GO" id="GO:0071970">
    <property type="term" value="P:fungal-type cell wall (1-&gt;3)-beta-D-glucan biosynthetic process"/>
    <property type="evidence" value="ECO:0007669"/>
    <property type="project" value="TreeGrafter"/>
</dbReference>
<dbReference type="GO" id="GO:0005886">
    <property type="term" value="C:plasma membrane"/>
    <property type="evidence" value="ECO:0007669"/>
    <property type="project" value="UniProtKB-SubCell"/>
</dbReference>
<feature type="compositionally biased region" description="Low complexity" evidence="11">
    <location>
        <begin position="433"/>
        <end position="455"/>
    </location>
</feature>
<dbReference type="Proteomes" id="UP000054266">
    <property type="component" value="Unassembled WGS sequence"/>
</dbReference>
<dbReference type="InterPro" id="IPR004886">
    <property type="entry name" value="Glucanosyltransferase"/>
</dbReference>
<evidence type="ECO:0000313" key="12">
    <source>
        <dbReference type="EMBL" id="KIW63970.1"/>
    </source>
</evidence>
<evidence type="ECO:0000256" key="11">
    <source>
        <dbReference type="SAM" id="MobiDB-lite"/>
    </source>
</evidence>
<keyword evidence="4 10" id="KW-0808">Transferase</keyword>
<evidence type="ECO:0000256" key="8">
    <source>
        <dbReference type="ARBA" id="ARBA00023288"/>
    </source>
</evidence>
<keyword evidence="13" id="KW-1185">Reference proteome</keyword>
<dbReference type="HOGENOM" id="CLU_021855_1_2_1"/>
<evidence type="ECO:0000256" key="5">
    <source>
        <dbReference type="ARBA" id="ARBA00022729"/>
    </source>
</evidence>
<dbReference type="GO" id="GO:0031505">
    <property type="term" value="P:fungal-type cell wall organization"/>
    <property type="evidence" value="ECO:0007669"/>
    <property type="project" value="TreeGrafter"/>
</dbReference>
<dbReference type="EC" id="2.4.1.-" evidence="10"/>
<evidence type="ECO:0000256" key="7">
    <source>
        <dbReference type="ARBA" id="ARBA00023180"/>
    </source>
</evidence>
<dbReference type="EMBL" id="KN846961">
    <property type="protein sequence ID" value="KIW63970.1"/>
    <property type="molecule type" value="Genomic_DNA"/>
</dbReference>
<dbReference type="InterPro" id="IPR017853">
    <property type="entry name" value="GH"/>
</dbReference>
<evidence type="ECO:0000256" key="10">
    <source>
        <dbReference type="RuleBase" id="RU361209"/>
    </source>
</evidence>
<evidence type="ECO:0000256" key="4">
    <source>
        <dbReference type="ARBA" id="ARBA00022679"/>
    </source>
</evidence>
<organism evidence="12 13">
    <name type="scientific">Phialophora macrospora</name>
    <dbReference type="NCBI Taxonomy" id="1851006"/>
    <lineage>
        <taxon>Eukaryota</taxon>
        <taxon>Fungi</taxon>
        <taxon>Dikarya</taxon>
        <taxon>Ascomycota</taxon>
        <taxon>Pezizomycotina</taxon>
        <taxon>Eurotiomycetes</taxon>
        <taxon>Chaetothyriomycetidae</taxon>
        <taxon>Chaetothyriales</taxon>
        <taxon>Herpotrichiellaceae</taxon>
        <taxon>Phialophora</taxon>
    </lineage>
</organism>
<dbReference type="GO" id="GO:0098552">
    <property type="term" value="C:side of membrane"/>
    <property type="evidence" value="ECO:0007669"/>
    <property type="project" value="UniProtKB-KW"/>
</dbReference>
<keyword evidence="7" id="KW-0325">Glycoprotein</keyword>
<feature type="region of interest" description="Disordered" evidence="11">
    <location>
        <begin position="421"/>
        <end position="465"/>
    </location>
</feature>
<feature type="signal peptide" evidence="10">
    <location>
        <begin position="1"/>
        <end position="21"/>
    </location>
</feature>
<dbReference type="AlphaFoldDB" id="A0A0D2FAU6"/>
<sequence>MAQLKNALLALVALFASYAFAVSPLIVQGSDFVNSVDGTRFQIIGVAYQPGGSSGFNPGSGIDPLSDADVCLRDAVLMQRLGVNAIRVYNLDPDLDHSACASIFNAAGIYMILDVNSPLPNQSLNRGAPWESYSSVYLERVFDVVEAFMHFNNTLGFFSGNEVINEDSVPEVPSYIRAVTRDLKDYIAKQAPRAIPVGYSAADVRPLLMGTFNYLSCGLDNDTSSKIDFFGLNSYSWCGDATFQSSGYDVLVGDFGNTTIPIFFSEYGCNLVTPRQFSEVPVLYSESMTVVFSGGLIYEYSEEPNNYGLVNLNDNGTVSILQDYNNLREQYNSLDVATLEKANATATSLTPPVCAVSLLAGANFSSSFDIPARPDGVDDLIDNGVSGRFPTGTSSVTDTQPTQTVYDSDGQEITGLELNILPNDESNLPGNNTSGSTPSGTPSSSSTPSATTEGSQPSNTNGAARIGDITTGSLVMGALAVGLFMQ</sequence>
<dbReference type="STRING" id="5601.A0A0D2FAU6"/>
<dbReference type="GO" id="GO:0042124">
    <property type="term" value="F:1,3-beta-glucanosyltransferase activity"/>
    <property type="evidence" value="ECO:0007669"/>
    <property type="project" value="TreeGrafter"/>
</dbReference>
<dbReference type="SUPFAM" id="SSF51445">
    <property type="entry name" value="(Trans)glycosidases"/>
    <property type="match status" value="1"/>
</dbReference>
<name>A0A0D2FAU6_9EURO</name>
<evidence type="ECO:0000256" key="9">
    <source>
        <dbReference type="ARBA" id="ARBA00025026"/>
    </source>
</evidence>
<reference evidence="12 13" key="1">
    <citation type="submission" date="2015-01" db="EMBL/GenBank/DDBJ databases">
        <title>The Genome Sequence of Capronia semiimmersa CBS27337.</title>
        <authorList>
            <consortium name="The Broad Institute Genomics Platform"/>
            <person name="Cuomo C."/>
            <person name="de Hoog S."/>
            <person name="Gorbushina A."/>
            <person name="Stielow B."/>
            <person name="Teixiera M."/>
            <person name="Abouelleil A."/>
            <person name="Chapman S.B."/>
            <person name="Priest M."/>
            <person name="Young S.K."/>
            <person name="Wortman J."/>
            <person name="Nusbaum C."/>
            <person name="Birren B."/>
        </authorList>
    </citation>
    <scope>NUCLEOTIDE SEQUENCE [LARGE SCALE GENOMIC DNA]</scope>
    <source>
        <strain evidence="12 13">CBS 27337</strain>
    </source>
</reference>
<accession>A0A0D2FAU6</accession>
<proteinExistence type="inferred from homology"/>
<evidence type="ECO:0000313" key="13">
    <source>
        <dbReference type="Proteomes" id="UP000054266"/>
    </source>
</evidence>
<evidence type="ECO:0000256" key="1">
    <source>
        <dbReference type="ARBA" id="ARBA00004609"/>
    </source>
</evidence>
<keyword evidence="5 10" id="KW-0732">Signal</keyword>
<dbReference type="PANTHER" id="PTHR31468">
    <property type="entry name" value="1,3-BETA-GLUCANOSYLTRANSFERASE GAS1"/>
    <property type="match status" value="1"/>
</dbReference>
<keyword evidence="6 10" id="KW-0472">Membrane</keyword>
<evidence type="ECO:0000256" key="6">
    <source>
        <dbReference type="ARBA" id="ARBA00023136"/>
    </source>
</evidence>
<feature type="region of interest" description="Disordered" evidence="11">
    <location>
        <begin position="379"/>
        <end position="407"/>
    </location>
</feature>
<comment type="subcellular location">
    <subcellularLocation>
        <location evidence="1 10">Cell membrane</location>
        <topology evidence="1 10">Lipid-anchor</topology>
        <topology evidence="1 10">GPI-anchor</topology>
    </subcellularLocation>
</comment>